<dbReference type="Proteomes" id="UP000679690">
    <property type="component" value="Unassembled WGS sequence"/>
</dbReference>
<dbReference type="Gene3D" id="3.30.360.10">
    <property type="entry name" value="Dihydrodipicolinate Reductase, domain 2"/>
    <property type="match status" value="1"/>
</dbReference>
<dbReference type="RefSeq" id="WP_208470503.1">
    <property type="nucleotide sequence ID" value="NZ_JAGFNS010000020.1"/>
</dbReference>
<dbReference type="InterPro" id="IPR055170">
    <property type="entry name" value="GFO_IDH_MocA-like_dom"/>
</dbReference>
<dbReference type="Pfam" id="PF01408">
    <property type="entry name" value="GFO_IDH_MocA"/>
    <property type="match status" value="1"/>
</dbReference>
<dbReference type="InterPro" id="IPR036291">
    <property type="entry name" value="NAD(P)-bd_dom_sf"/>
</dbReference>
<keyword evidence="2" id="KW-0560">Oxidoreductase</keyword>
<accession>A0ABS3US19</accession>
<comment type="caution">
    <text evidence="5">The sequence shown here is derived from an EMBL/GenBank/DDBJ whole genome shotgun (WGS) entry which is preliminary data.</text>
</comment>
<dbReference type="SUPFAM" id="SSF55347">
    <property type="entry name" value="Glyceraldehyde-3-phosphate dehydrogenase-like, C-terminal domain"/>
    <property type="match status" value="1"/>
</dbReference>
<dbReference type="SUPFAM" id="SSF51735">
    <property type="entry name" value="NAD(P)-binding Rossmann-fold domains"/>
    <property type="match status" value="1"/>
</dbReference>
<gene>
    <name evidence="5" type="ORF">J5X75_28020</name>
</gene>
<dbReference type="Gene3D" id="3.40.50.720">
    <property type="entry name" value="NAD(P)-binding Rossmann-like Domain"/>
    <property type="match status" value="1"/>
</dbReference>
<evidence type="ECO:0000256" key="1">
    <source>
        <dbReference type="ARBA" id="ARBA00010928"/>
    </source>
</evidence>
<dbReference type="InterPro" id="IPR000683">
    <property type="entry name" value="Gfo/Idh/MocA-like_OxRdtase_N"/>
</dbReference>
<name>A0ABS3US19_9ACTN</name>
<proteinExistence type="inferred from homology"/>
<dbReference type="Pfam" id="PF22725">
    <property type="entry name" value="GFO_IDH_MocA_C3"/>
    <property type="match status" value="1"/>
</dbReference>
<protein>
    <submittedName>
        <fullName evidence="5">Gfo/Idh/MocA family oxidoreductase</fullName>
    </submittedName>
</protein>
<dbReference type="PANTHER" id="PTHR22604:SF105">
    <property type="entry name" value="TRANS-1,2-DIHYDROBENZENE-1,2-DIOL DEHYDROGENASE"/>
    <property type="match status" value="1"/>
</dbReference>
<sequence>MADPRGTVRIGVIGCADIAARRTLPAMRADSTIELRAIASRDRLKAKGFADAFGIDTALGDYAELLRRDDIDAVYLPLPAVLHAEWVERALLAGKHVLVEKPLTTELRDTERLILLARERGRLVMENMMFLHHPQHSRVGELVAEGAIGELRTLTAGFTIPPKPADDIRYRPDVGGGALVDIGVYPIRAALRFLGPDLRLVGAVLRVDRARGVVVGGSALLSDPEGVTAQLTFGMEHSYRNGYALAGSSGRLGVDRVFTPPPEYRPVVRIERQDHREEITLPPADQFANIVGFFAAAVREGADLTSYHDDSRRQASLVDDIRNKAEYAYLS</sequence>
<evidence type="ECO:0000313" key="5">
    <source>
        <dbReference type="EMBL" id="MBO3741362.1"/>
    </source>
</evidence>
<reference evidence="5 6" key="1">
    <citation type="submission" date="2021-03" db="EMBL/GenBank/DDBJ databases">
        <title>Actinoplanes flavus sp. nov., a novel actinomycete isolated from Coconut Palm rhizosphere soil.</title>
        <authorList>
            <person name="Luo X."/>
        </authorList>
    </citation>
    <scope>NUCLEOTIDE SEQUENCE [LARGE SCALE GENOMIC DNA]</scope>
    <source>
        <strain evidence="5 6">NEAU-H7</strain>
    </source>
</reference>
<evidence type="ECO:0000256" key="2">
    <source>
        <dbReference type="ARBA" id="ARBA00023002"/>
    </source>
</evidence>
<evidence type="ECO:0000313" key="6">
    <source>
        <dbReference type="Proteomes" id="UP000679690"/>
    </source>
</evidence>
<dbReference type="PANTHER" id="PTHR22604">
    <property type="entry name" value="OXIDOREDUCTASES"/>
    <property type="match status" value="1"/>
</dbReference>
<keyword evidence="6" id="KW-1185">Reference proteome</keyword>
<evidence type="ECO:0000259" key="4">
    <source>
        <dbReference type="Pfam" id="PF22725"/>
    </source>
</evidence>
<dbReference type="InterPro" id="IPR050984">
    <property type="entry name" value="Gfo/Idh/MocA_domain"/>
</dbReference>
<feature type="domain" description="GFO/IDH/MocA-like oxidoreductase" evidence="4">
    <location>
        <begin position="138"/>
        <end position="252"/>
    </location>
</feature>
<dbReference type="EMBL" id="JAGFNS010000020">
    <property type="protein sequence ID" value="MBO3741362.1"/>
    <property type="molecule type" value="Genomic_DNA"/>
</dbReference>
<comment type="similarity">
    <text evidence="1">Belongs to the Gfo/Idh/MocA family.</text>
</comment>
<feature type="domain" description="Gfo/Idh/MocA-like oxidoreductase N-terminal" evidence="3">
    <location>
        <begin position="8"/>
        <end position="127"/>
    </location>
</feature>
<organism evidence="5 6">
    <name type="scientific">Actinoplanes flavus</name>
    <dbReference type="NCBI Taxonomy" id="2820290"/>
    <lineage>
        <taxon>Bacteria</taxon>
        <taxon>Bacillati</taxon>
        <taxon>Actinomycetota</taxon>
        <taxon>Actinomycetes</taxon>
        <taxon>Micromonosporales</taxon>
        <taxon>Micromonosporaceae</taxon>
        <taxon>Actinoplanes</taxon>
    </lineage>
</organism>
<evidence type="ECO:0000259" key="3">
    <source>
        <dbReference type="Pfam" id="PF01408"/>
    </source>
</evidence>